<protein>
    <recommendedName>
        <fullName evidence="7">Cytosine-specific methyltransferase</fullName>
        <ecNumber evidence="7">2.1.1.37</ecNumber>
    </recommendedName>
</protein>
<reference evidence="8 9" key="1">
    <citation type="submission" date="2022-06" db="EMBL/GenBank/DDBJ databases">
        <title>Isolation of gut microbiota from human fecal samples.</title>
        <authorList>
            <person name="Pamer E.G."/>
            <person name="Barat B."/>
            <person name="Waligurski E."/>
            <person name="Medina S."/>
            <person name="Paddock L."/>
            <person name="Mostad J."/>
        </authorList>
    </citation>
    <scope>NUCLEOTIDE SEQUENCE [LARGE SCALE GENOMIC DNA]</scope>
    <source>
        <strain evidence="8 9">DFI.9.73</strain>
    </source>
</reference>
<evidence type="ECO:0000256" key="1">
    <source>
        <dbReference type="ARBA" id="ARBA00022603"/>
    </source>
</evidence>
<dbReference type="Gene3D" id="3.90.120.10">
    <property type="entry name" value="DNA Methylase, subunit A, domain 2"/>
    <property type="match status" value="1"/>
</dbReference>
<dbReference type="InterPro" id="IPR031303">
    <property type="entry name" value="C5_meth_CS"/>
</dbReference>
<dbReference type="InterPro" id="IPR018117">
    <property type="entry name" value="C5_DNA_meth_AS"/>
</dbReference>
<keyword evidence="9" id="KW-1185">Reference proteome</keyword>
<evidence type="ECO:0000313" key="8">
    <source>
        <dbReference type="EMBL" id="MCQ4841190.1"/>
    </source>
</evidence>
<dbReference type="RefSeq" id="WP_256192266.1">
    <property type="nucleotide sequence ID" value="NZ_CAJKKG010000061.1"/>
</dbReference>
<dbReference type="PROSITE" id="PS51679">
    <property type="entry name" value="SAM_MT_C5"/>
    <property type="match status" value="1"/>
</dbReference>
<evidence type="ECO:0000256" key="5">
    <source>
        <dbReference type="PROSITE-ProRule" id="PRU01016"/>
    </source>
</evidence>
<dbReference type="Gene3D" id="3.40.50.150">
    <property type="entry name" value="Vaccinia Virus protein VP39"/>
    <property type="match status" value="1"/>
</dbReference>
<evidence type="ECO:0000313" key="9">
    <source>
        <dbReference type="Proteomes" id="UP001524473"/>
    </source>
</evidence>
<evidence type="ECO:0000256" key="2">
    <source>
        <dbReference type="ARBA" id="ARBA00022679"/>
    </source>
</evidence>
<proteinExistence type="inferred from homology"/>
<dbReference type="InterPro" id="IPR001525">
    <property type="entry name" value="C5_MeTfrase"/>
</dbReference>
<gene>
    <name evidence="8" type="ORF">NE695_14840</name>
</gene>
<evidence type="ECO:0000256" key="4">
    <source>
        <dbReference type="ARBA" id="ARBA00022747"/>
    </source>
</evidence>
<keyword evidence="4" id="KW-0680">Restriction system</keyword>
<organism evidence="8 9">
    <name type="scientific">Neglectibacter timonensis</name>
    <dbReference type="NCBI Taxonomy" id="1776382"/>
    <lineage>
        <taxon>Bacteria</taxon>
        <taxon>Bacillati</taxon>
        <taxon>Bacillota</taxon>
        <taxon>Clostridia</taxon>
        <taxon>Eubacteriales</taxon>
        <taxon>Oscillospiraceae</taxon>
        <taxon>Neglectibacter</taxon>
    </lineage>
</organism>
<evidence type="ECO:0000256" key="3">
    <source>
        <dbReference type="ARBA" id="ARBA00022691"/>
    </source>
</evidence>
<dbReference type="GO" id="GO:0008168">
    <property type="term" value="F:methyltransferase activity"/>
    <property type="evidence" value="ECO:0007669"/>
    <property type="project" value="UniProtKB-KW"/>
</dbReference>
<dbReference type="NCBIfam" id="TIGR00675">
    <property type="entry name" value="dcm"/>
    <property type="match status" value="1"/>
</dbReference>
<dbReference type="EMBL" id="JANFZH010000040">
    <property type="protein sequence ID" value="MCQ4841190.1"/>
    <property type="molecule type" value="Genomic_DNA"/>
</dbReference>
<dbReference type="PANTHER" id="PTHR10629:SF52">
    <property type="entry name" value="DNA (CYTOSINE-5)-METHYLTRANSFERASE 1"/>
    <property type="match status" value="1"/>
</dbReference>
<dbReference type="PROSITE" id="PS00095">
    <property type="entry name" value="C5_MTASE_2"/>
    <property type="match status" value="1"/>
</dbReference>
<dbReference type="CDD" id="cd00315">
    <property type="entry name" value="Cyt_C5_DNA_methylase"/>
    <property type="match status" value="1"/>
</dbReference>
<feature type="active site" evidence="5">
    <location>
        <position position="88"/>
    </location>
</feature>
<keyword evidence="1 5" id="KW-0489">Methyltransferase</keyword>
<evidence type="ECO:0000256" key="6">
    <source>
        <dbReference type="RuleBase" id="RU000416"/>
    </source>
</evidence>
<dbReference type="GO" id="GO:0032259">
    <property type="term" value="P:methylation"/>
    <property type="evidence" value="ECO:0007669"/>
    <property type="project" value="UniProtKB-KW"/>
</dbReference>
<sequence>MSETLKAISLFSGAGGMDVGVLQAGFDIKACVEIDKNCCATLRENIKRKKRNTLVYEGDIRELSPGTILEEIELQAGQVDLLFGGPPCQAFSQIGKQKSLEDERGLLLYQMIRYAEAIQPRAIMMEQVKGLLTAKDLSGKSGGVFESFVAQLEEMDYVPKWRVMLAAQYGVPQLRERVFIVATKKPNGFKFPEPTHDKPERCDSLFALLPYTTVGEAIKGIRNPVRKGETSEIPDDSHYDVTPARDRERIHGVPEGKNLSSQTQLPKEQICGLTKKDTTKFLRLDRNKPSNTLRGGEIFYHPTEDRYLTPREYMRIHGYPDDYVLRGPIRGRTGTVRDLDQHRQIGNSVPPPLARAIAEKVKEVLECQKSMNCSDIP</sequence>
<comment type="catalytic activity">
    <reaction evidence="7">
        <text>a 2'-deoxycytidine in DNA + S-adenosyl-L-methionine = a 5-methyl-2'-deoxycytidine in DNA + S-adenosyl-L-homocysteine + H(+)</text>
        <dbReference type="Rhea" id="RHEA:13681"/>
        <dbReference type="Rhea" id="RHEA-COMP:11369"/>
        <dbReference type="Rhea" id="RHEA-COMP:11370"/>
        <dbReference type="ChEBI" id="CHEBI:15378"/>
        <dbReference type="ChEBI" id="CHEBI:57856"/>
        <dbReference type="ChEBI" id="CHEBI:59789"/>
        <dbReference type="ChEBI" id="CHEBI:85452"/>
        <dbReference type="ChEBI" id="CHEBI:85454"/>
        <dbReference type="EC" id="2.1.1.37"/>
    </reaction>
</comment>
<dbReference type="Pfam" id="PF00145">
    <property type="entry name" value="DNA_methylase"/>
    <property type="match status" value="1"/>
</dbReference>
<dbReference type="PANTHER" id="PTHR10629">
    <property type="entry name" value="CYTOSINE-SPECIFIC METHYLTRANSFERASE"/>
    <property type="match status" value="1"/>
</dbReference>
<dbReference type="InterPro" id="IPR029063">
    <property type="entry name" value="SAM-dependent_MTases_sf"/>
</dbReference>
<keyword evidence="2 5" id="KW-0808">Transferase</keyword>
<dbReference type="InterPro" id="IPR050390">
    <property type="entry name" value="C5-Methyltransferase"/>
</dbReference>
<comment type="caution">
    <text evidence="8">The sequence shown here is derived from an EMBL/GenBank/DDBJ whole genome shotgun (WGS) entry which is preliminary data.</text>
</comment>
<dbReference type="PROSITE" id="PS00094">
    <property type="entry name" value="C5_MTASE_1"/>
    <property type="match status" value="1"/>
</dbReference>
<dbReference type="PRINTS" id="PR00105">
    <property type="entry name" value="C5METTRFRASE"/>
</dbReference>
<dbReference type="SUPFAM" id="SSF53335">
    <property type="entry name" value="S-adenosyl-L-methionine-dependent methyltransferases"/>
    <property type="match status" value="1"/>
</dbReference>
<dbReference type="Proteomes" id="UP001524473">
    <property type="component" value="Unassembled WGS sequence"/>
</dbReference>
<evidence type="ECO:0000256" key="7">
    <source>
        <dbReference type="RuleBase" id="RU000417"/>
    </source>
</evidence>
<comment type="similarity">
    <text evidence="5 6">Belongs to the class I-like SAM-binding methyltransferase superfamily. C5-methyltransferase family.</text>
</comment>
<accession>A0ABT1S317</accession>
<dbReference type="EC" id="2.1.1.37" evidence="7"/>
<name>A0ABT1S317_9FIRM</name>
<keyword evidence="3 5" id="KW-0949">S-adenosyl-L-methionine</keyword>